<protein>
    <recommendedName>
        <fullName evidence="3">Sel1 repeat family protein</fullName>
    </recommendedName>
</protein>
<reference evidence="1" key="1">
    <citation type="journal article" date="2021" name="PeerJ">
        <title>Extensive microbial diversity within the chicken gut microbiome revealed by metagenomics and culture.</title>
        <authorList>
            <person name="Gilroy R."/>
            <person name="Ravi A."/>
            <person name="Getino M."/>
            <person name="Pursley I."/>
            <person name="Horton D.L."/>
            <person name="Alikhan N.F."/>
            <person name="Baker D."/>
            <person name="Gharbi K."/>
            <person name="Hall N."/>
            <person name="Watson M."/>
            <person name="Adriaenssens E.M."/>
            <person name="Foster-Nyarko E."/>
            <person name="Jarju S."/>
            <person name="Secka A."/>
            <person name="Antonio M."/>
            <person name="Oren A."/>
            <person name="Chaudhuri R.R."/>
            <person name="La Ragione R."/>
            <person name="Hildebrand F."/>
            <person name="Pallen M.J."/>
        </authorList>
    </citation>
    <scope>NUCLEOTIDE SEQUENCE</scope>
    <source>
        <strain evidence="1">14975</strain>
    </source>
</reference>
<dbReference type="EMBL" id="DXFQ01000069">
    <property type="protein sequence ID" value="HIX19787.1"/>
    <property type="molecule type" value="Genomic_DNA"/>
</dbReference>
<dbReference type="Gene3D" id="1.25.40.10">
    <property type="entry name" value="Tetratricopeptide repeat domain"/>
    <property type="match status" value="1"/>
</dbReference>
<dbReference type="AlphaFoldDB" id="A0A9D1VAY2"/>
<evidence type="ECO:0000313" key="1">
    <source>
        <dbReference type="EMBL" id="HIX19787.1"/>
    </source>
</evidence>
<comment type="caution">
    <text evidence="1">The sequence shown here is derived from an EMBL/GenBank/DDBJ whole genome shotgun (WGS) entry which is preliminary data.</text>
</comment>
<gene>
    <name evidence="1" type="ORF">H9862_04195</name>
</gene>
<evidence type="ECO:0008006" key="3">
    <source>
        <dbReference type="Google" id="ProtNLM"/>
    </source>
</evidence>
<reference evidence="1" key="2">
    <citation type="submission" date="2021-04" db="EMBL/GenBank/DDBJ databases">
        <authorList>
            <person name="Gilroy R."/>
        </authorList>
    </citation>
    <scope>NUCLEOTIDE SEQUENCE</scope>
    <source>
        <strain evidence="1">14975</strain>
    </source>
</reference>
<dbReference type="InterPro" id="IPR006597">
    <property type="entry name" value="Sel1-like"/>
</dbReference>
<dbReference type="SUPFAM" id="SSF81901">
    <property type="entry name" value="HCP-like"/>
    <property type="match status" value="1"/>
</dbReference>
<dbReference type="SMART" id="SM00671">
    <property type="entry name" value="SEL1"/>
    <property type="match status" value="1"/>
</dbReference>
<evidence type="ECO:0000313" key="2">
    <source>
        <dbReference type="Proteomes" id="UP000823964"/>
    </source>
</evidence>
<sequence length="117" mass="12759">MKDDSETEYELGAKAFREGRAGEGAEHLRRAAFAGHAEAQNQLARIYFAQTRSRDDIGRLEAAAQSGDHVAMFVLAMCFIDGKLIDKDTDKAMTVLQHAAKRGNLMAASMLRGTQAS</sequence>
<dbReference type="InterPro" id="IPR011990">
    <property type="entry name" value="TPR-like_helical_dom_sf"/>
</dbReference>
<organism evidence="1 2">
    <name type="scientific">Candidatus Akkermansia intestinigallinarum</name>
    <dbReference type="NCBI Taxonomy" id="2838431"/>
    <lineage>
        <taxon>Bacteria</taxon>
        <taxon>Pseudomonadati</taxon>
        <taxon>Verrucomicrobiota</taxon>
        <taxon>Verrucomicrobiia</taxon>
        <taxon>Verrucomicrobiales</taxon>
        <taxon>Akkermansiaceae</taxon>
        <taxon>Akkermansia</taxon>
    </lineage>
</organism>
<accession>A0A9D1VAY2</accession>
<proteinExistence type="predicted"/>
<dbReference type="Proteomes" id="UP000823964">
    <property type="component" value="Unassembled WGS sequence"/>
</dbReference>
<name>A0A9D1VAY2_9BACT</name>